<evidence type="ECO:0008006" key="2">
    <source>
        <dbReference type="Google" id="ProtNLM"/>
    </source>
</evidence>
<sequence>MNNNDIIILGAGPAGLACAMELYKAGVKSTVIEKDQIVGGLAKTLIFKENDYTFRTDIGPHRCFSKNQYLYDFIENILQEKWILVNRQTRQYIDGKYYIYPIKPFEAFRNIGLIKSTIMLFSYFKSFLLFKILNKRINNFEDYVIANFGKKLGEFNMLNYTKKIWGIDCNKIHSDWAKQRIKGLNFTNALLSSLKKNNKGPKTLINNFYYPQFGSGLIYSTVVEKIKERGSQVKTN</sequence>
<dbReference type="GO" id="GO:0050660">
    <property type="term" value="F:flavin adenine dinucleotide binding"/>
    <property type="evidence" value="ECO:0007669"/>
    <property type="project" value="TreeGrafter"/>
</dbReference>
<dbReference type="InterPro" id="IPR036188">
    <property type="entry name" value="FAD/NAD-bd_sf"/>
</dbReference>
<name>A0A382SN01_9ZZZZ</name>
<dbReference type="PANTHER" id="PTHR21197">
    <property type="entry name" value="UDP-GALACTOPYRANOSE MUTASE"/>
    <property type="match status" value="1"/>
</dbReference>
<dbReference type="Gene3D" id="3.50.50.60">
    <property type="entry name" value="FAD/NAD(P)-binding domain"/>
    <property type="match status" value="1"/>
</dbReference>
<reference evidence="1" key="1">
    <citation type="submission" date="2018-05" db="EMBL/GenBank/DDBJ databases">
        <authorList>
            <person name="Lanie J.A."/>
            <person name="Ng W.-L."/>
            <person name="Kazmierczak K.M."/>
            <person name="Andrzejewski T.M."/>
            <person name="Davidsen T.M."/>
            <person name="Wayne K.J."/>
            <person name="Tettelin H."/>
            <person name="Glass J.I."/>
            <person name="Rusch D."/>
            <person name="Podicherti R."/>
            <person name="Tsui H.-C.T."/>
            <person name="Winkler M.E."/>
        </authorList>
    </citation>
    <scope>NUCLEOTIDE SEQUENCE</scope>
</reference>
<protein>
    <recommendedName>
        <fullName evidence="2">Amine oxidase domain-containing protein</fullName>
    </recommendedName>
</protein>
<dbReference type="GO" id="GO:0008767">
    <property type="term" value="F:UDP-galactopyranose mutase activity"/>
    <property type="evidence" value="ECO:0007669"/>
    <property type="project" value="TreeGrafter"/>
</dbReference>
<dbReference type="EMBL" id="UINC01130043">
    <property type="protein sequence ID" value="SVD10855.1"/>
    <property type="molecule type" value="Genomic_DNA"/>
</dbReference>
<organism evidence="1">
    <name type="scientific">marine metagenome</name>
    <dbReference type="NCBI Taxonomy" id="408172"/>
    <lineage>
        <taxon>unclassified sequences</taxon>
        <taxon>metagenomes</taxon>
        <taxon>ecological metagenomes</taxon>
    </lineage>
</organism>
<proteinExistence type="predicted"/>
<accession>A0A382SN01</accession>
<gene>
    <name evidence="1" type="ORF">METZ01_LOCUS363709</name>
</gene>
<dbReference type="PRINTS" id="PR00419">
    <property type="entry name" value="ADXRDTASE"/>
</dbReference>
<dbReference type="SUPFAM" id="SSF51971">
    <property type="entry name" value="Nucleotide-binding domain"/>
    <property type="match status" value="1"/>
</dbReference>
<dbReference type="AlphaFoldDB" id="A0A382SN01"/>
<dbReference type="GO" id="GO:0005829">
    <property type="term" value="C:cytosol"/>
    <property type="evidence" value="ECO:0007669"/>
    <property type="project" value="TreeGrafter"/>
</dbReference>
<dbReference type="PANTHER" id="PTHR21197:SF0">
    <property type="entry name" value="UDP-GALACTOPYRANOSE MUTASE"/>
    <property type="match status" value="1"/>
</dbReference>
<dbReference type="Pfam" id="PF13450">
    <property type="entry name" value="NAD_binding_8"/>
    <property type="match status" value="1"/>
</dbReference>
<evidence type="ECO:0000313" key="1">
    <source>
        <dbReference type="EMBL" id="SVD10855.1"/>
    </source>
</evidence>
<feature type="non-terminal residue" evidence="1">
    <location>
        <position position="236"/>
    </location>
</feature>